<organism evidence="1 2">
    <name type="scientific">Frondihabitans cladoniiphilus</name>
    <dbReference type="NCBI Taxonomy" id="715785"/>
    <lineage>
        <taxon>Bacteria</taxon>
        <taxon>Bacillati</taxon>
        <taxon>Actinomycetota</taxon>
        <taxon>Actinomycetes</taxon>
        <taxon>Micrococcales</taxon>
        <taxon>Microbacteriaceae</taxon>
        <taxon>Frondihabitans</taxon>
    </lineage>
</organism>
<comment type="caution">
    <text evidence="1">The sequence shown here is derived from an EMBL/GenBank/DDBJ whole genome shotgun (WGS) entry which is preliminary data.</text>
</comment>
<dbReference type="EMBL" id="BAABLM010000001">
    <property type="protein sequence ID" value="GAA4664452.1"/>
    <property type="molecule type" value="Genomic_DNA"/>
</dbReference>
<gene>
    <name evidence="1" type="ORF">GCM10025780_01700</name>
</gene>
<name>A0ABP8VIE2_9MICO</name>
<dbReference type="Proteomes" id="UP001501295">
    <property type="component" value="Unassembled WGS sequence"/>
</dbReference>
<sequence length="195" mass="21532">MSELDEAVERFARPRRGVTALPEETEEVAGRWAFESLLAETAIAFRRRGIEPVDTVMAGRGSHGAEVFKTVAACWPLELFALTTRGVALPYTMLTTRPPALDADPRPDAPLLCVIPNPIVVGPGANDVEVNRRGQLLWRWSTPYSSGGVTQPWTAGFRERFEANWSEHRPGPLVEPLAFALVDHLDGRIERGVVH</sequence>
<proteinExistence type="predicted"/>
<accession>A0ABP8VIE2</accession>
<dbReference type="RefSeq" id="WP_345372102.1">
    <property type="nucleotide sequence ID" value="NZ_BAABLM010000001.1"/>
</dbReference>
<keyword evidence="2" id="KW-1185">Reference proteome</keyword>
<evidence type="ECO:0000313" key="1">
    <source>
        <dbReference type="EMBL" id="GAA4664452.1"/>
    </source>
</evidence>
<evidence type="ECO:0000313" key="2">
    <source>
        <dbReference type="Proteomes" id="UP001501295"/>
    </source>
</evidence>
<reference evidence="2" key="1">
    <citation type="journal article" date="2019" name="Int. J. Syst. Evol. Microbiol.">
        <title>The Global Catalogue of Microorganisms (GCM) 10K type strain sequencing project: providing services to taxonomists for standard genome sequencing and annotation.</title>
        <authorList>
            <consortium name="The Broad Institute Genomics Platform"/>
            <consortium name="The Broad Institute Genome Sequencing Center for Infectious Disease"/>
            <person name="Wu L."/>
            <person name="Ma J."/>
        </authorList>
    </citation>
    <scope>NUCLEOTIDE SEQUENCE [LARGE SCALE GENOMIC DNA]</scope>
    <source>
        <strain evidence="2">JCM 18956</strain>
    </source>
</reference>
<protein>
    <submittedName>
        <fullName evidence="1">Uncharacterized protein</fullName>
    </submittedName>
</protein>